<keyword evidence="3" id="KW-1185">Reference proteome</keyword>
<proteinExistence type="predicted"/>
<organism evidence="2 3">
    <name type="scientific">Thamnocephalis sphaerospora</name>
    <dbReference type="NCBI Taxonomy" id="78915"/>
    <lineage>
        <taxon>Eukaryota</taxon>
        <taxon>Fungi</taxon>
        <taxon>Fungi incertae sedis</taxon>
        <taxon>Zoopagomycota</taxon>
        <taxon>Zoopagomycotina</taxon>
        <taxon>Zoopagomycetes</taxon>
        <taxon>Zoopagales</taxon>
        <taxon>Sigmoideomycetaceae</taxon>
        <taxon>Thamnocephalis</taxon>
    </lineage>
</organism>
<accession>A0A4P9XFP0</accession>
<feature type="transmembrane region" description="Helical" evidence="1">
    <location>
        <begin position="89"/>
        <end position="114"/>
    </location>
</feature>
<evidence type="ECO:0000256" key="1">
    <source>
        <dbReference type="SAM" id="Phobius"/>
    </source>
</evidence>
<keyword evidence="1" id="KW-0472">Membrane</keyword>
<evidence type="ECO:0000313" key="2">
    <source>
        <dbReference type="EMBL" id="RKP04368.1"/>
    </source>
</evidence>
<protein>
    <submittedName>
        <fullName evidence="2">Uncharacterized protein</fullName>
    </submittedName>
</protein>
<keyword evidence="1" id="KW-0812">Transmembrane</keyword>
<dbReference type="AlphaFoldDB" id="A0A4P9XFP0"/>
<feature type="transmembrane region" description="Helical" evidence="1">
    <location>
        <begin position="120"/>
        <end position="140"/>
    </location>
</feature>
<dbReference type="EMBL" id="KZ993797">
    <property type="protein sequence ID" value="RKP04368.1"/>
    <property type="molecule type" value="Genomic_DNA"/>
</dbReference>
<reference evidence="3" key="1">
    <citation type="journal article" date="2018" name="Nat. Microbiol.">
        <title>Leveraging single-cell genomics to expand the fungal tree of life.</title>
        <authorList>
            <person name="Ahrendt S.R."/>
            <person name="Quandt C.A."/>
            <person name="Ciobanu D."/>
            <person name="Clum A."/>
            <person name="Salamov A."/>
            <person name="Andreopoulos B."/>
            <person name="Cheng J.F."/>
            <person name="Woyke T."/>
            <person name="Pelin A."/>
            <person name="Henrissat B."/>
            <person name="Reynolds N.K."/>
            <person name="Benny G.L."/>
            <person name="Smith M.E."/>
            <person name="James T.Y."/>
            <person name="Grigoriev I.V."/>
        </authorList>
    </citation>
    <scope>NUCLEOTIDE SEQUENCE [LARGE SCALE GENOMIC DNA]</scope>
    <source>
        <strain evidence="3">RSA 1356</strain>
    </source>
</reference>
<gene>
    <name evidence="2" type="ORF">THASP1DRAFT_26997</name>
</gene>
<name>A0A4P9XFP0_9FUNG</name>
<keyword evidence="1" id="KW-1133">Transmembrane helix</keyword>
<feature type="transmembrane region" description="Helical" evidence="1">
    <location>
        <begin position="56"/>
        <end position="77"/>
    </location>
</feature>
<sequence>MAPDLIQNHQDLFQSANSSNVNVVLDADWPATATLTPDPGPWNRVYLSTPATAIKWVFFSLYVAQSLYGIVHLYRIIAARCMAFSLRNMSFLFGLIATAALTLVPSATLAYYLLLQIPSWVFGVIFYLVLYRWANLLSVVRPAHNFLVFRIAIHAPDAIRRVTTSESSSQN</sequence>
<dbReference type="Proteomes" id="UP000271241">
    <property type="component" value="Unassembled WGS sequence"/>
</dbReference>
<evidence type="ECO:0000313" key="3">
    <source>
        <dbReference type="Proteomes" id="UP000271241"/>
    </source>
</evidence>